<organism evidence="2">
    <name type="scientific">Anopheles sinensis</name>
    <name type="common">Mosquito</name>
    <dbReference type="NCBI Taxonomy" id="74873"/>
    <lineage>
        <taxon>Eukaryota</taxon>
        <taxon>Metazoa</taxon>
        <taxon>Ecdysozoa</taxon>
        <taxon>Arthropoda</taxon>
        <taxon>Hexapoda</taxon>
        <taxon>Insecta</taxon>
        <taxon>Pterygota</taxon>
        <taxon>Neoptera</taxon>
        <taxon>Endopterygota</taxon>
        <taxon>Diptera</taxon>
        <taxon>Nematocera</taxon>
        <taxon>Culicoidea</taxon>
        <taxon>Culicidae</taxon>
        <taxon>Anophelinae</taxon>
        <taxon>Anopheles</taxon>
    </lineage>
</organism>
<gene>
    <name evidence="2" type="ORF">ZHAS_00005160</name>
</gene>
<keyword evidence="2" id="KW-0067">ATP-binding</keyword>
<name>A0A084VIR1_ANOSI</name>
<evidence type="ECO:0000313" key="4">
    <source>
        <dbReference type="Proteomes" id="UP000030765"/>
    </source>
</evidence>
<keyword evidence="2" id="KW-0378">Hydrolase</keyword>
<evidence type="ECO:0000256" key="1">
    <source>
        <dbReference type="SAM" id="MobiDB-lite"/>
    </source>
</evidence>
<dbReference type="GO" id="GO:0004386">
    <property type="term" value="F:helicase activity"/>
    <property type="evidence" value="ECO:0007669"/>
    <property type="project" value="UniProtKB-KW"/>
</dbReference>
<protein>
    <submittedName>
        <fullName evidence="2 3">ATP-dependent DNA helicase RecQ</fullName>
    </submittedName>
</protein>
<evidence type="ECO:0000313" key="3">
    <source>
        <dbReference type="EnsemblMetazoa" id="ASIC005160-PA"/>
    </source>
</evidence>
<feature type="compositionally biased region" description="Basic and acidic residues" evidence="1">
    <location>
        <begin position="105"/>
        <end position="118"/>
    </location>
</feature>
<feature type="region of interest" description="Disordered" evidence="1">
    <location>
        <begin position="99"/>
        <end position="134"/>
    </location>
</feature>
<dbReference type="AlphaFoldDB" id="A0A084VIR1"/>
<dbReference type="EMBL" id="ATLV01013381">
    <property type="status" value="NOT_ANNOTATED_CDS"/>
    <property type="molecule type" value="Genomic_DNA"/>
</dbReference>
<proteinExistence type="predicted"/>
<dbReference type="Proteomes" id="UP000030765">
    <property type="component" value="Unassembled WGS sequence"/>
</dbReference>
<dbReference type="EMBL" id="KE524855">
    <property type="protein sequence ID" value="KFB37855.1"/>
    <property type="molecule type" value="Genomic_DNA"/>
</dbReference>
<keyword evidence="2" id="KW-0347">Helicase</keyword>
<keyword evidence="4" id="KW-1185">Reference proteome</keyword>
<accession>A0A084VIR1</accession>
<dbReference type="EnsemblMetazoa" id="ASIC005160-RA">
    <property type="protein sequence ID" value="ASIC005160-PA"/>
    <property type="gene ID" value="ASIC005160"/>
</dbReference>
<evidence type="ECO:0000313" key="2">
    <source>
        <dbReference type="EMBL" id="KFB37855.1"/>
    </source>
</evidence>
<reference evidence="2 4" key="1">
    <citation type="journal article" date="2014" name="BMC Genomics">
        <title>Genome sequence of Anopheles sinensis provides insight into genetics basis of mosquito competence for malaria parasites.</title>
        <authorList>
            <person name="Zhou D."/>
            <person name="Zhang D."/>
            <person name="Ding G."/>
            <person name="Shi L."/>
            <person name="Hou Q."/>
            <person name="Ye Y."/>
            <person name="Xu Y."/>
            <person name="Zhou H."/>
            <person name="Xiong C."/>
            <person name="Li S."/>
            <person name="Yu J."/>
            <person name="Hong S."/>
            <person name="Yu X."/>
            <person name="Zou P."/>
            <person name="Chen C."/>
            <person name="Chang X."/>
            <person name="Wang W."/>
            <person name="Lv Y."/>
            <person name="Sun Y."/>
            <person name="Ma L."/>
            <person name="Shen B."/>
            <person name="Zhu C."/>
        </authorList>
    </citation>
    <scope>NUCLEOTIDE SEQUENCE [LARGE SCALE GENOMIC DNA]</scope>
</reference>
<reference evidence="3" key="2">
    <citation type="submission" date="2020-05" db="UniProtKB">
        <authorList>
            <consortium name="EnsemblMetazoa"/>
        </authorList>
    </citation>
    <scope>IDENTIFICATION</scope>
</reference>
<dbReference type="VEuPathDB" id="VectorBase:ASIC005160"/>
<sequence length="236" mass="25820">MEGIQIAPIEGGASEHRTDSERLCWRHPGIVGNRPWVGSWPSIFRIILGPIPGTLRPYIIRGAASECQTTILITGDTAAVLICIHTRAVRTGLANTAALQNGPETSERLDRPAYRKDGQNPGVNTGQEILKPSSGANMPLPRGYGAVMFARVKIWHCQLRQPAIRSVELFSFPPPPCFPCGRICEPGRSTDRPNGKHRRSILQVRTDAMVMMMSLFKTNPILPTPGAGLIKAFACY</sequence>
<keyword evidence="2" id="KW-0547">Nucleotide-binding</keyword>